<comment type="cofactor">
    <cofactor evidence="1">
        <name>FMN</name>
        <dbReference type="ChEBI" id="CHEBI:58210"/>
    </cofactor>
</comment>
<dbReference type="Pfam" id="PF01243">
    <property type="entry name" value="PNPOx_N"/>
    <property type="match status" value="1"/>
</dbReference>
<dbReference type="InterPro" id="IPR019576">
    <property type="entry name" value="Pyridoxamine_oxidase_dimer_C"/>
</dbReference>
<dbReference type="PANTHER" id="PTHR10851">
    <property type="entry name" value="PYRIDOXINE-5-PHOSPHATE OXIDASE"/>
    <property type="match status" value="1"/>
</dbReference>
<comment type="similarity">
    <text evidence="2">Belongs to the pyridoxamine 5'-phosphate oxidase family.</text>
</comment>
<dbReference type="GO" id="GO:0004733">
    <property type="term" value="F:pyridoxamine phosphate oxidase activity"/>
    <property type="evidence" value="ECO:0007669"/>
    <property type="project" value="UniProtKB-EC"/>
</dbReference>
<evidence type="ECO:0000256" key="5">
    <source>
        <dbReference type="ARBA" id="ARBA00023002"/>
    </source>
</evidence>
<evidence type="ECO:0000259" key="8">
    <source>
        <dbReference type="Pfam" id="PF10590"/>
    </source>
</evidence>
<evidence type="ECO:0000256" key="4">
    <source>
        <dbReference type="ARBA" id="ARBA00022643"/>
    </source>
</evidence>
<dbReference type="PIRSF" id="PIRSF000190">
    <property type="entry name" value="Pyd_amn-ph_oxd"/>
    <property type="match status" value="1"/>
</dbReference>
<dbReference type="RefSeq" id="WP_202103771.1">
    <property type="nucleotide sequence ID" value="NZ_JAERTY010000008.1"/>
</dbReference>
<organism evidence="9 10">
    <name type="scientific">Sphingobacterium faecale</name>
    <dbReference type="NCBI Taxonomy" id="2803775"/>
    <lineage>
        <taxon>Bacteria</taxon>
        <taxon>Pseudomonadati</taxon>
        <taxon>Bacteroidota</taxon>
        <taxon>Sphingobacteriia</taxon>
        <taxon>Sphingobacteriales</taxon>
        <taxon>Sphingobacteriaceae</taxon>
        <taxon>Sphingobacterium</taxon>
    </lineage>
</organism>
<evidence type="ECO:0000256" key="3">
    <source>
        <dbReference type="ARBA" id="ARBA00022630"/>
    </source>
</evidence>
<sequence>MNYSESPFNINHIYDKFKLDETKVRKNPMEQFDDWFADGQINETSAVSVSTVEEDGCPRTRMVLLNSYNWDGFIFYTHYDSRKGKAIEKTRQACLHFFLPRVQRQIIVKANLERIPENVSDRYFQMIPRGNQLSSLITRQSKQVPNRDFLTNKMHELEKEFRGKEIPRPEYWGGYLAKPYEIEFWQGRGDSLHDRVLYNLTADLEWEISRLAP</sequence>
<dbReference type="PANTHER" id="PTHR10851:SF0">
    <property type="entry name" value="PYRIDOXINE-5'-PHOSPHATE OXIDASE"/>
    <property type="match status" value="1"/>
</dbReference>
<gene>
    <name evidence="9" type="primary">pdxH</name>
    <name evidence="9" type="ORF">JKG61_15010</name>
</gene>
<dbReference type="Pfam" id="PF10590">
    <property type="entry name" value="PNP_phzG_C"/>
    <property type="match status" value="1"/>
</dbReference>
<dbReference type="InterPro" id="IPR011576">
    <property type="entry name" value="Pyridox_Oxase_N"/>
</dbReference>
<keyword evidence="5 9" id="KW-0560">Oxidoreductase</keyword>
<name>A0ABS1R5T7_9SPHI</name>
<dbReference type="NCBIfam" id="TIGR00558">
    <property type="entry name" value="pdxH"/>
    <property type="match status" value="1"/>
</dbReference>
<evidence type="ECO:0000259" key="7">
    <source>
        <dbReference type="Pfam" id="PF01243"/>
    </source>
</evidence>
<evidence type="ECO:0000256" key="2">
    <source>
        <dbReference type="ARBA" id="ARBA00007301"/>
    </source>
</evidence>
<dbReference type="InterPro" id="IPR012349">
    <property type="entry name" value="Split_barrel_FMN-bd"/>
</dbReference>
<keyword evidence="4" id="KW-0288">FMN</keyword>
<dbReference type="Gene3D" id="2.30.110.10">
    <property type="entry name" value="Electron Transport, Fmn-binding Protein, Chain A"/>
    <property type="match status" value="1"/>
</dbReference>
<dbReference type="InterPro" id="IPR000659">
    <property type="entry name" value="Pyridox_Oxase"/>
</dbReference>
<keyword evidence="3" id="KW-0285">Flavoprotein</keyword>
<comment type="caution">
    <text evidence="9">The sequence shown here is derived from an EMBL/GenBank/DDBJ whole genome shotgun (WGS) entry which is preliminary data.</text>
</comment>
<feature type="domain" description="Pyridoxamine 5'-phosphate oxidase N-terminal" evidence="7">
    <location>
        <begin position="40"/>
        <end position="157"/>
    </location>
</feature>
<evidence type="ECO:0000313" key="10">
    <source>
        <dbReference type="Proteomes" id="UP000625283"/>
    </source>
</evidence>
<protein>
    <recommendedName>
        <fullName evidence="6">Pyridoxamine 5'-phosphate oxidase</fullName>
        <ecNumber evidence="6">1.4.3.5</ecNumber>
    </recommendedName>
</protein>
<evidence type="ECO:0000256" key="1">
    <source>
        <dbReference type="ARBA" id="ARBA00001917"/>
    </source>
</evidence>
<feature type="domain" description="Pyridoxine 5'-phosphate oxidase dimerisation C-terminal" evidence="8">
    <location>
        <begin position="172"/>
        <end position="213"/>
    </location>
</feature>
<dbReference type="EC" id="1.4.3.5" evidence="6"/>
<proteinExistence type="inferred from homology"/>
<dbReference type="EMBL" id="JAERTY010000008">
    <property type="protein sequence ID" value="MBL1410063.1"/>
    <property type="molecule type" value="Genomic_DNA"/>
</dbReference>
<evidence type="ECO:0000256" key="6">
    <source>
        <dbReference type="NCBIfam" id="TIGR00558"/>
    </source>
</evidence>
<evidence type="ECO:0000313" key="9">
    <source>
        <dbReference type="EMBL" id="MBL1410063.1"/>
    </source>
</evidence>
<dbReference type="NCBIfam" id="NF004231">
    <property type="entry name" value="PRK05679.1"/>
    <property type="match status" value="1"/>
</dbReference>
<dbReference type="Proteomes" id="UP000625283">
    <property type="component" value="Unassembled WGS sequence"/>
</dbReference>
<keyword evidence="10" id="KW-1185">Reference proteome</keyword>
<dbReference type="SUPFAM" id="SSF50475">
    <property type="entry name" value="FMN-binding split barrel"/>
    <property type="match status" value="1"/>
</dbReference>
<reference evidence="9 10" key="1">
    <citation type="submission" date="2021-01" db="EMBL/GenBank/DDBJ databases">
        <title>C459-1 draft genome sequence.</title>
        <authorList>
            <person name="Zhang X.-F."/>
        </authorList>
    </citation>
    <scope>NUCLEOTIDE SEQUENCE [LARGE SCALE GENOMIC DNA]</scope>
    <source>
        <strain evidence="10">C459-1</strain>
    </source>
</reference>
<accession>A0ABS1R5T7</accession>